<comment type="function">
    <text evidence="1">Suppresses cannabinoid receptor CNR1-mediated tonic inhibition of voltage-gated calcium channels.</text>
</comment>
<comment type="similarity">
    <text evidence="2">Belongs to the CNRIP family.</text>
</comment>
<dbReference type="AlphaFoldDB" id="A0A7R9HN13"/>
<sequence length="400" mass="45675">MVLAIDQDTDKQIDRRPRENHFYGLMDSRSVDIDQNLEQVGKLLMLTGEEGQNAHCGTLCISMLNNGTFRVTLSLRREPDGGPVFCKMETNQRFKQLKTVKLHTNTTYRIDVSFKPPRALHSKTAHRTNGEAQAHRPRIPGAQTRRPKPHHSANAITRRLLNTLPHRIQPIGGPPSRDKLMTWAREPSPVYYTYNESGLVETYQFAGPPRALVGNRCKHESLWHDRGRVDKSPPSLMIAGQEMEPSERFRDSTACAYSSYYNTDGLNHSKKGQREDLAIVMKATRVASSPATRGKRNNPCVEVNRDASWRNEVPLVVGGDFLIESQDIPPTRRWAPKRKRFWRYVEVQETGELSTCLQVKLYKQRDTQHCEWGSQLHCVELDCCALEGDVSVRVNKETFK</sequence>
<proteinExistence type="inferred from homology"/>
<evidence type="ECO:0000256" key="1">
    <source>
        <dbReference type="ARBA" id="ARBA00003884"/>
    </source>
</evidence>
<dbReference type="PANTHER" id="PTHR31952">
    <property type="entry name" value="CB1 CANNABINOID RECEPTOR-INTERACTING PROTEIN 1"/>
    <property type="match status" value="1"/>
</dbReference>
<dbReference type="Pfam" id="PF15043">
    <property type="entry name" value="CNRIP1"/>
    <property type="match status" value="3"/>
</dbReference>
<dbReference type="InterPro" id="IPR029204">
    <property type="entry name" value="CNRIP1"/>
</dbReference>
<dbReference type="GO" id="GO:0005886">
    <property type="term" value="C:plasma membrane"/>
    <property type="evidence" value="ECO:0007669"/>
    <property type="project" value="TreeGrafter"/>
</dbReference>
<accession>A0A7R9HN13</accession>
<protein>
    <recommendedName>
        <fullName evidence="3">CB1 cannabinoid receptor-interacting protein 1</fullName>
    </recommendedName>
</protein>
<feature type="region of interest" description="Disordered" evidence="5">
    <location>
        <begin position="124"/>
        <end position="152"/>
    </location>
</feature>
<evidence type="ECO:0000256" key="4">
    <source>
        <dbReference type="ARBA" id="ARBA00026030"/>
    </source>
</evidence>
<organism evidence="6">
    <name type="scientific">Timema monikensis</name>
    <dbReference type="NCBI Taxonomy" id="170555"/>
    <lineage>
        <taxon>Eukaryota</taxon>
        <taxon>Metazoa</taxon>
        <taxon>Ecdysozoa</taxon>
        <taxon>Arthropoda</taxon>
        <taxon>Hexapoda</taxon>
        <taxon>Insecta</taxon>
        <taxon>Pterygota</taxon>
        <taxon>Neoptera</taxon>
        <taxon>Polyneoptera</taxon>
        <taxon>Phasmatodea</taxon>
        <taxon>Timematodea</taxon>
        <taxon>Timematoidea</taxon>
        <taxon>Timematidae</taxon>
        <taxon>Timema</taxon>
    </lineage>
</organism>
<gene>
    <name evidence="6" type="ORF">TMSB3V08_LOCUS2950</name>
</gene>
<evidence type="ECO:0000256" key="2">
    <source>
        <dbReference type="ARBA" id="ARBA00007288"/>
    </source>
</evidence>
<evidence type="ECO:0000256" key="5">
    <source>
        <dbReference type="SAM" id="MobiDB-lite"/>
    </source>
</evidence>
<evidence type="ECO:0000256" key="3">
    <source>
        <dbReference type="ARBA" id="ARBA00015651"/>
    </source>
</evidence>
<dbReference type="GO" id="GO:0031718">
    <property type="term" value="F:type 1 cannabinoid receptor binding"/>
    <property type="evidence" value="ECO:0007669"/>
    <property type="project" value="TreeGrafter"/>
</dbReference>
<comment type="subunit">
    <text evidence="4">Interacts with the cannabinoid receptor CNR1 (via C-terminus). Does not interact with cannabinoid receptor CNR2.</text>
</comment>
<name>A0A7R9HN13_9NEOP</name>
<dbReference type="PANTHER" id="PTHR31952:SF1">
    <property type="entry name" value="CB1 CANNABINOID RECEPTOR-INTERACTING PROTEIN 1"/>
    <property type="match status" value="1"/>
</dbReference>
<reference evidence="6" key="1">
    <citation type="submission" date="2020-11" db="EMBL/GenBank/DDBJ databases">
        <authorList>
            <person name="Tran Van P."/>
        </authorList>
    </citation>
    <scope>NUCLEOTIDE SEQUENCE</scope>
</reference>
<dbReference type="EMBL" id="OB793097">
    <property type="protein sequence ID" value="CAD7426054.1"/>
    <property type="molecule type" value="Genomic_DNA"/>
</dbReference>
<evidence type="ECO:0000313" key="6">
    <source>
        <dbReference type="EMBL" id="CAD7426054.1"/>
    </source>
</evidence>